<keyword evidence="2" id="KW-0812">Transmembrane</keyword>
<dbReference type="SUPFAM" id="SSF54495">
    <property type="entry name" value="UBC-like"/>
    <property type="match status" value="1"/>
</dbReference>
<dbReference type="Gene3D" id="3.10.110.10">
    <property type="entry name" value="Ubiquitin Conjugating Enzyme"/>
    <property type="match status" value="1"/>
</dbReference>
<evidence type="ECO:0000256" key="2">
    <source>
        <dbReference type="SAM" id="Phobius"/>
    </source>
</evidence>
<keyword evidence="5" id="KW-1185">Reference proteome</keyword>
<feature type="compositionally biased region" description="Polar residues" evidence="1">
    <location>
        <begin position="30"/>
        <end position="53"/>
    </location>
</feature>
<evidence type="ECO:0000313" key="5">
    <source>
        <dbReference type="Proteomes" id="UP000816034"/>
    </source>
</evidence>
<evidence type="ECO:0000256" key="1">
    <source>
        <dbReference type="SAM" id="MobiDB-lite"/>
    </source>
</evidence>
<dbReference type="Proteomes" id="UP000816034">
    <property type="component" value="Unassembled WGS sequence"/>
</dbReference>
<reference evidence="4 5" key="1">
    <citation type="journal article" date="2018" name="BMC Genomics">
        <title>The genome of Naegleria lovaniensis, the basis for a comparative approach to unravel pathogenicity factors of the human pathogenic amoeba N. fowleri.</title>
        <authorList>
            <person name="Liechti N."/>
            <person name="Schurch N."/>
            <person name="Bruggmann R."/>
            <person name="Wittwer M."/>
        </authorList>
    </citation>
    <scope>NUCLEOTIDE SEQUENCE [LARGE SCALE GENOMIC DNA]</scope>
    <source>
        <strain evidence="4 5">ATCC 30569</strain>
    </source>
</reference>
<dbReference type="RefSeq" id="XP_044546675.1">
    <property type="nucleotide sequence ID" value="XM_044697530.1"/>
</dbReference>
<feature type="region of interest" description="Disordered" evidence="1">
    <location>
        <begin position="254"/>
        <end position="309"/>
    </location>
</feature>
<dbReference type="PROSITE" id="PS50127">
    <property type="entry name" value="UBC_2"/>
    <property type="match status" value="1"/>
</dbReference>
<dbReference type="SMART" id="SM00212">
    <property type="entry name" value="UBCc"/>
    <property type="match status" value="1"/>
</dbReference>
<keyword evidence="2" id="KW-0472">Membrane</keyword>
<dbReference type="InterPro" id="IPR016135">
    <property type="entry name" value="UBQ-conjugating_enzyme/RWD"/>
</dbReference>
<dbReference type="CDD" id="cd23799">
    <property type="entry name" value="UBCc_UBE2J"/>
    <property type="match status" value="1"/>
</dbReference>
<name>A0AA88GIW7_NAELO</name>
<dbReference type="EMBL" id="PYSW02000029">
    <property type="protein sequence ID" value="KAG2379413.1"/>
    <property type="molecule type" value="Genomic_DNA"/>
</dbReference>
<feature type="compositionally biased region" description="Polar residues" evidence="1">
    <location>
        <begin position="299"/>
        <end position="309"/>
    </location>
</feature>
<dbReference type="Pfam" id="PF00179">
    <property type="entry name" value="UQ_con"/>
    <property type="match status" value="1"/>
</dbReference>
<comment type="caution">
    <text evidence="4">The sequence shown here is derived from an EMBL/GenBank/DDBJ whole genome shotgun (WGS) entry which is preliminary data.</text>
</comment>
<dbReference type="InterPro" id="IPR000608">
    <property type="entry name" value="UBC"/>
</dbReference>
<feature type="domain" description="UBC core" evidence="3">
    <location>
        <begin position="57"/>
        <end position="207"/>
    </location>
</feature>
<sequence length="341" mass="37455">MSDPTQQPTTTTPTTTTKSSTAGALIAPSNDGTSASPTINNNNLSMPTTSNMNKSHHGIKRILSEVRELQKNPSDEYEAHPLEDNLFEWHFTIAGPKGTDFEGGLYHGRIILPPEYPHKPPDIVLLTPNGRFETNTKICLSLTSYHPESWTPQWGIRTVLIALQGFFPTEAKGIGSIEYPSHVRKRLAIQSRKWKCDICKTINEEVLTQTPQVPSGGIDTVSSDLNAAQTETTSTMTEHDIHCTSGVCNHIHHHHQPHGEAVMTTSQPPSLDVNTENNLSSPVNTTTPATTSTTESKQKLSTTRAEPSSNNKKSIVFLDVLIALVAILIAYIMYHRFSNGK</sequence>
<evidence type="ECO:0000313" key="4">
    <source>
        <dbReference type="EMBL" id="KAG2379413.1"/>
    </source>
</evidence>
<feature type="region of interest" description="Disordered" evidence="1">
    <location>
        <begin position="1"/>
        <end position="55"/>
    </location>
</feature>
<dbReference type="InterPro" id="IPR050113">
    <property type="entry name" value="Ub_conjugating_enzyme"/>
</dbReference>
<dbReference type="AlphaFoldDB" id="A0AA88GIW7"/>
<accession>A0AA88GIW7</accession>
<dbReference type="FunFam" id="3.10.110.10:FF:000086">
    <property type="entry name" value="Ubiquitin-conjugating enzyme E2 J1"/>
    <property type="match status" value="1"/>
</dbReference>
<feature type="compositionally biased region" description="Polar residues" evidence="1">
    <location>
        <begin position="263"/>
        <end position="284"/>
    </location>
</feature>
<gene>
    <name evidence="4" type="ORF">C9374_007552</name>
</gene>
<dbReference type="GeneID" id="68100006"/>
<feature type="compositionally biased region" description="Low complexity" evidence="1">
    <location>
        <begin position="1"/>
        <end position="17"/>
    </location>
</feature>
<dbReference type="PANTHER" id="PTHR24067">
    <property type="entry name" value="UBIQUITIN-CONJUGATING ENZYME E2"/>
    <property type="match status" value="1"/>
</dbReference>
<organism evidence="4 5">
    <name type="scientific">Naegleria lovaniensis</name>
    <name type="common">Amoeba</name>
    <dbReference type="NCBI Taxonomy" id="51637"/>
    <lineage>
        <taxon>Eukaryota</taxon>
        <taxon>Discoba</taxon>
        <taxon>Heterolobosea</taxon>
        <taxon>Tetramitia</taxon>
        <taxon>Eutetramitia</taxon>
        <taxon>Vahlkampfiidae</taxon>
        <taxon>Naegleria</taxon>
    </lineage>
</organism>
<proteinExistence type="predicted"/>
<keyword evidence="2" id="KW-1133">Transmembrane helix</keyword>
<feature type="compositionally biased region" description="Low complexity" evidence="1">
    <location>
        <begin position="285"/>
        <end position="294"/>
    </location>
</feature>
<protein>
    <recommendedName>
        <fullName evidence="3">UBC core domain-containing protein</fullName>
    </recommendedName>
</protein>
<evidence type="ECO:0000259" key="3">
    <source>
        <dbReference type="PROSITE" id="PS50127"/>
    </source>
</evidence>
<feature type="transmembrane region" description="Helical" evidence="2">
    <location>
        <begin position="315"/>
        <end position="334"/>
    </location>
</feature>